<dbReference type="GO" id="GO:0005509">
    <property type="term" value="F:calcium ion binding"/>
    <property type="evidence" value="ECO:0007669"/>
    <property type="project" value="UniProtKB-UniRule"/>
</dbReference>
<keyword evidence="7" id="KW-0325">Glycoprotein</keyword>
<comment type="subcellular location">
    <subcellularLocation>
        <location evidence="1">Membrane</location>
        <topology evidence="1">Single-pass membrane protein</topology>
    </subcellularLocation>
</comment>
<dbReference type="PANTHER" id="PTHR24028:SF328">
    <property type="entry name" value="CADHERIN-3"/>
    <property type="match status" value="1"/>
</dbReference>
<dbReference type="InterPro" id="IPR015919">
    <property type="entry name" value="Cadherin-like_sf"/>
</dbReference>
<dbReference type="AlphaFoldDB" id="K1QAZ1"/>
<dbReference type="PROSITE" id="PS00232">
    <property type="entry name" value="CADHERIN_1"/>
    <property type="match status" value="2"/>
</dbReference>
<dbReference type="InParanoid" id="K1QAZ1"/>
<proteinExistence type="predicted"/>
<evidence type="ECO:0000256" key="6">
    <source>
        <dbReference type="ARBA" id="ARBA00023136"/>
    </source>
</evidence>
<dbReference type="PRINTS" id="PR00205">
    <property type="entry name" value="CADHERIN"/>
</dbReference>
<dbReference type="FunFam" id="2.60.40.60:FF:000020">
    <property type="entry name" value="Dachsous cadherin-related 1b"/>
    <property type="match status" value="1"/>
</dbReference>
<dbReference type="InterPro" id="IPR000922">
    <property type="entry name" value="Lectin_gal-bd_dom"/>
</dbReference>
<evidence type="ECO:0000256" key="1">
    <source>
        <dbReference type="ARBA" id="ARBA00004167"/>
    </source>
</evidence>
<dbReference type="GO" id="GO:0005886">
    <property type="term" value="C:plasma membrane"/>
    <property type="evidence" value="ECO:0007669"/>
    <property type="project" value="InterPro"/>
</dbReference>
<dbReference type="Gene3D" id="2.60.120.740">
    <property type="match status" value="1"/>
</dbReference>
<dbReference type="InterPro" id="IPR020894">
    <property type="entry name" value="Cadherin_CS"/>
</dbReference>
<dbReference type="SMART" id="SM00112">
    <property type="entry name" value="CA"/>
    <property type="match status" value="3"/>
</dbReference>
<evidence type="ECO:0000256" key="4">
    <source>
        <dbReference type="ARBA" id="ARBA00022837"/>
    </source>
</evidence>
<keyword evidence="4" id="KW-0106">Calcium</keyword>
<accession>K1QAZ1</accession>
<evidence type="ECO:0000256" key="3">
    <source>
        <dbReference type="ARBA" id="ARBA00022737"/>
    </source>
</evidence>
<dbReference type="InterPro" id="IPR002126">
    <property type="entry name" value="Cadherin-like_dom"/>
</dbReference>
<dbReference type="PROSITE" id="PS50268">
    <property type="entry name" value="CADHERIN_2"/>
    <property type="match status" value="4"/>
</dbReference>
<evidence type="ECO:0000256" key="2">
    <source>
        <dbReference type="ARBA" id="ARBA00022692"/>
    </source>
</evidence>
<keyword evidence="3" id="KW-0677">Repeat</keyword>
<protein>
    <submittedName>
        <fullName evidence="8">Protocadherin Fat 4</fullName>
    </submittedName>
</protein>
<dbReference type="Gene3D" id="2.60.40.60">
    <property type="entry name" value="Cadherins"/>
    <property type="match status" value="3"/>
</dbReference>
<sequence length="543" mass="58955">MCARCPEYYRMGNDVKIPQDKGSIDGGNPSLSSTAELLITVKDVSDTPPVFLDMPHISYALENQPMASEVTSNPSNLTESTTYMILVVMDVNDNPPTFTRSDVNAFIQEDVTDTLISIPGGLMVEDHDQGENGIIDLTVYERDGVTRFSGLTASPSVADSTGHVHLKLVNGFKFDNRVQTLINLTLKAEDRGVPSLTSYCHVIVHVNETNISYPKFTYSSYRFSVVENLASGTVIGDTRAIDSDAGRFGEISYSLKGNSDIFSITSQNGQIFVACNTTRCLDRERQSVYHFTVEARDGGGKVSSAPVNITLFDLNDNAPIFMHSKHLQAVDYDEPLNPNSIVSYAILPRPDDLDKHFAISNATGAIRVVSTLHFDQLSSALGGKLELAVIAYDHGSPSLTSTASITAYFQTQTHLAAPCNFVNSTPSSQVHPDFQISAFSGQSFVLCQGQEGYIQCGPGKAIRILSAVYGRLSDVICPSHHVGSLTCHAPSSTDHAKWSCNGYRRCSLFADSSVFGEPCSGVNKYLEVSFHCVDQSSVDNIFG</sequence>
<reference evidence="8" key="1">
    <citation type="journal article" date="2012" name="Nature">
        <title>The oyster genome reveals stress adaptation and complexity of shell formation.</title>
        <authorList>
            <person name="Zhang G."/>
            <person name="Fang X."/>
            <person name="Guo X."/>
            <person name="Li L."/>
            <person name="Luo R."/>
            <person name="Xu F."/>
            <person name="Yang P."/>
            <person name="Zhang L."/>
            <person name="Wang X."/>
            <person name="Qi H."/>
            <person name="Xiong Z."/>
            <person name="Que H."/>
            <person name="Xie Y."/>
            <person name="Holland P.W."/>
            <person name="Paps J."/>
            <person name="Zhu Y."/>
            <person name="Wu F."/>
            <person name="Chen Y."/>
            <person name="Wang J."/>
            <person name="Peng C."/>
            <person name="Meng J."/>
            <person name="Yang L."/>
            <person name="Liu J."/>
            <person name="Wen B."/>
            <person name="Zhang N."/>
            <person name="Huang Z."/>
            <person name="Zhu Q."/>
            <person name="Feng Y."/>
            <person name="Mount A."/>
            <person name="Hedgecock D."/>
            <person name="Xu Z."/>
            <person name="Liu Y."/>
            <person name="Domazet-Loso T."/>
            <person name="Du Y."/>
            <person name="Sun X."/>
            <person name="Zhang S."/>
            <person name="Liu B."/>
            <person name="Cheng P."/>
            <person name="Jiang X."/>
            <person name="Li J."/>
            <person name="Fan D."/>
            <person name="Wang W."/>
            <person name="Fu W."/>
            <person name="Wang T."/>
            <person name="Wang B."/>
            <person name="Zhang J."/>
            <person name="Peng Z."/>
            <person name="Li Y."/>
            <person name="Li N."/>
            <person name="Wang J."/>
            <person name="Chen M."/>
            <person name="He Y."/>
            <person name="Tan F."/>
            <person name="Song X."/>
            <person name="Zheng Q."/>
            <person name="Huang R."/>
            <person name="Yang H."/>
            <person name="Du X."/>
            <person name="Chen L."/>
            <person name="Yang M."/>
            <person name="Gaffney P.M."/>
            <person name="Wang S."/>
            <person name="Luo L."/>
            <person name="She Z."/>
            <person name="Ming Y."/>
            <person name="Huang W."/>
            <person name="Zhang S."/>
            <person name="Huang B."/>
            <person name="Zhang Y."/>
            <person name="Qu T."/>
            <person name="Ni P."/>
            <person name="Miao G."/>
            <person name="Wang J."/>
            <person name="Wang Q."/>
            <person name="Steinberg C.E."/>
            <person name="Wang H."/>
            <person name="Li N."/>
            <person name="Qian L."/>
            <person name="Zhang G."/>
            <person name="Li Y."/>
            <person name="Yang H."/>
            <person name="Liu X."/>
            <person name="Wang J."/>
            <person name="Yin Y."/>
            <person name="Wang J."/>
        </authorList>
    </citation>
    <scope>NUCLEOTIDE SEQUENCE [LARGE SCALE GENOMIC DNA]</scope>
    <source>
        <strain evidence="8">05x7-T-G4-1.051#20</strain>
    </source>
</reference>
<keyword evidence="2" id="KW-0812">Transmembrane</keyword>
<evidence type="ECO:0000256" key="5">
    <source>
        <dbReference type="ARBA" id="ARBA00022989"/>
    </source>
</evidence>
<dbReference type="HOGENOM" id="CLU_501789_0_0_1"/>
<dbReference type="Pfam" id="PF00028">
    <property type="entry name" value="Cadherin"/>
    <property type="match status" value="2"/>
</dbReference>
<evidence type="ECO:0000256" key="7">
    <source>
        <dbReference type="ARBA" id="ARBA00023180"/>
    </source>
</evidence>
<dbReference type="PROSITE" id="PS50228">
    <property type="entry name" value="SUEL_LECTIN"/>
    <property type="match status" value="1"/>
</dbReference>
<keyword evidence="5" id="KW-1133">Transmembrane helix</keyword>
<dbReference type="GO" id="GO:0030246">
    <property type="term" value="F:carbohydrate binding"/>
    <property type="evidence" value="ECO:0007669"/>
    <property type="project" value="InterPro"/>
</dbReference>
<evidence type="ECO:0000313" key="8">
    <source>
        <dbReference type="EMBL" id="EKC18681.1"/>
    </source>
</evidence>
<dbReference type="CDD" id="cd11304">
    <property type="entry name" value="Cadherin_repeat"/>
    <property type="match status" value="4"/>
</dbReference>
<dbReference type="Pfam" id="PF02140">
    <property type="entry name" value="SUEL_Lectin"/>
    <property type="match status" value="1"/>
</dbReference>
<dbReference type="InterPro" id="IPR043159">
    <property type="entry name" value="Lectin_gal-bd_sf"/>
</dbReference>
<dbReference type="InterPro" id="IPR050174">
    <property type="entry name" value="Protocadherin/Cadherin-CA"/>
</dbReference>
<organism evidence="8">
    <name type="scientific">Magallana gigas</name>
    <name type="common">Pacific oyster</name>
    <name type="synonym">Crassostrea gigas</name>
    <dbReference type="NCBI Taxonomy" id="29159"/>
    <lineage>
        <taxon>Eukaryota</taxon>
        <taxon>Metazoa</taxon>
        <taxon>Spiralia</taxon>
        <taxon>Lophotrochozoa</taxon>
        <taxon>Mollusca</taxon>
        <taxon>Bivalvia</taxon>
        <taxon>Autobranchia</taxon>
        <taxon>Pteriomorphia</taxon>
        <taxon>Ostreida</taxon>
        <taxon>Ostreoidea</taxon>
        <taxon>Ostreidae</taxon>
        <taxon>Magallana</taxon>
    </lineage>
</organism>
<dbReference type="PANTHER" id="PTHR24028">
    <property type="entry name" value="CADHERIN-87A"/>
    <property type="match status" value="1"/>
</dbReference>
<dbReference type="GO" id="GO:0007156">
    <property type="term" value="P:homophilic cell adhesion via plasma membrane adhesion molecules"/>
    <property type="evidence" value="ECO:0007669"/>
    <property type="project" value="InterPro"/>
</dbReference>
<dbReference type="SUPFAM" id="SSF49313">
    <property type="entry name" value="Cadherin-like"/>
    <property type="match status" value="3"/>
</dbReference>
<dbReference type="EMBL" id="JH818772">
    <property type="protein sequence ID" value="EKC18681.1"/>
    <property type="molecule type" value="Genomic_DNA"/>
</dbReference>
<dbReference type="CDD" id="cd22827">
    <property type="entry name" value="Gal_Rha_Lectin_SUL-I-like"/>
    <property type="match status" value="1"/>
</dbReference>
<gene>
    <name evidence="8" type="ORF">CGI_10011524</name>
</gene>
<keyword evidence="6" id="KW-0472">Membrane</keyword>
<name>K1QAZ1_MAGGI</name>